<comment type="caution">
    <text evidence="9">The sequence shown here is derived from an EMBL/GenBank/DDBJ whole genome shotgun (WGS) entry which is preliminary data.</text>
</comment>
<evidence type="ECO:0000313" key="9">
    <source>
        <dbReference type="EMBL" id="KAJ8287677.1"/>
    </source>
</evidence>
<evidence type="ECO:0000256" key="4">
    <source>
        <dbReference type="ARBA" id="ARBA00046458"/>
    </source>
</evidence>
<dbReference type="EMBL" id="JAFJMO010000001">
    <property type="protein sequence ID" value="KAJ8287677.1"/>
    <property type="molecule type" value="Genomic_DNA"/>
</dbReference>
<keyword evidence="6" id="KW-0812">Transmembrane</keyword>
<keyword evidence="7" id="KW-0732">Signal</keyword>
<feature type="signal peptide" evidence="7">
    <location>
        <begin position="1"/>
        <end position="22"/>
    </location>
</feature>
<dbReference type="SMART" id="SM00409">
    <property type="entry name" value="IG"/>
    <property type="match status" value="3"/>
</dbReference>
<dbReference type="Gene3D" id="2.60.40.10">
    <property type="entry name" value="Immunoglobulins"/>
    <property type="match status" value="3"/>
</dbReference>
<dbReference type="PANTHER" id="PTHR46013">
    <property type="entry name" value="VASCULAR CELL ADHESION MOLECULE 1"/>
    <property type="match status" value="1"/>
</dbReference>
<dbReference type="SUPFAM" id="SSF48726">
    <property type="entry name" value="Immunoglobulin"/>
    <property type="match status" value="3"/>
</dbReference>
<dbReference type="AlphaFoldDB" id="A0A9Q1E126"/>
<sequence length="391" mass="43532">MGVRYTLHFWTLALVILPGVLGVNWGVWYSKTEICAVRESTETIRCRYTYPGENMNVLNVMWCKDEKCFNTNYIYHSNKDIKIIEEFKGRTNYLGDKQNTCTLIIKDIRLEDAGYYSFRFETTDSWTGVPAVNLQVTELTVNTNPPGRIKEGDNVNLTCDTTCKLNQSDITLLKNKEDLGLPSLQFNSISYQNSGNYSCALKGNITISSKQMILDVQYPPKSTSVSVSPSGEIVEGSSVTLTCSSDANPRVQSYTWFKENRAVSSKSQTYTISNMSSEDSGRYHCQARNEHGVDNSTAVALTVAAKHSAQLIIALALGIILIVLVVAVMTIVYFKRRKSEGQSGDPGGIKQAEEEGVNYASIQFKKKPAKSSAQQQEQPMDDSNIYSTLKN</sequence>
<keyword evidence="6" id="KW-1133">Transmembrane helix</keyword>
<dbReference type="Proteomes" id="UP001152803">
    <property type="component" value="Unassembled WGS sequence"/>
</dbReference>
<keyword evidence="6" id="KW-0472">Membrane</keyword>
<feature type="domain" description="Ig-like" evidence="8">
    <location>
        <begin position="130"/>
        <end position="215"/>
    </location>
</feature>
<dbReference type="InterPro" id="IPR036179">
    <property type="entry name" value="Ig-like_dom_sf"/>
</dbReference>
<dbReference type="PANTHER" id="PTHR46013:SF4">
    <property type="entry name" value="B-CELL RECEPTOR CD22-RELATED"/>
    <property type="match status" value="1"/>
</dbReference>
<gene>
    <name evidence="9" type="ORF">COCON_G00003360</name>
</gene>
<organism evidence="9 10">
    <name type="scientific">Conger conger</name>
    <name type="common">Conger eel</name>
    <name type="synonym">Muraena conger</name>
    <dbReference type="NCBI Taxonomy" id="82655"/>
    <lineage>
        <taxon>Eukaryota</taxon>
        <taxon>Metazoa</taxon>
        <taxon>Chordata</taxon>
        <taxon>Craniata</taxon>
        <taxon>Vertebrata</taxon>
        <taxon>Euteleostomi</taxon>
        <taxon>Actinopterygii</taxon>
        <taxon>Neopterygii</taxon>
        <taxon>Teleostei</taxon>
        <taxon>Anguilliformes</taxon>
        <taxon>Congridae</taxon>
        <taxon>Conger</taxon>
    </lineage>
</organism>
<evidence type="ECO:0000256" key="6">
    <source>
        <dbReference type="SAM" id="Phobius"/>
    </source>
</evidence>
<evidence type="ECO:0000256" key="7">
    <source>
        <dbReference type="SAM" id="SignalP"/>
    </source>
</evidence>
<dbReference type="InterPro" id="IPR007110">
    <property type="entry name" value="Ig-like_dom"/>
</dbReference>
<evidence type="ECO:0000256" key="2">
    <source>
        <dbReference type="ARBA" id="ARBA00041781"/>
    </source>
</evidence>
<dbReference type="SMART" id="SM00408">
    <property type="entry name" value="IGc2"/>
    <property type="match status" value="2"/>
</dbReference>
<accession>A0A9Q1E126</accession>
<dbReference type="Pfam" id="PF24518">
    <property type="entry name" value="Ig_CD22"/>
    <property type="match status" value="1"/>
</dbReference>
<dbReference type="Pfam" id="PF13895">
    <property type="entry name" value="Ig_2"/>
    <property type="match status" value="1"/>
</dbReference>
<evidence type="ECO:0000259" key="8">
    <source>
        <dbReference type="PROSITE" id="PS50835"/>
    </source>
</evidence>
<name>A0A9Q1E126_CONCO</name>
<evidence type="ECO:0000256" key="1">
    <source>
        <dbReference type="ARBA" id="ARBA00040106"/>
    </source>
</evidence>
<evidence type="ECO:0000313" key="10">
    <source>
        <dbReference type="Proteomes" id="UP001152803"/>
    </source>
</evidence>
<keyword evidence="10" id="KW-1185">Reference proteome</keyword>
<dbReference type="InterPro" id="IPR056386">
    <property type="entry name" value="Ig_CD22"/>
</dbReference>
<dbReference type="InterPro" id="IPR003598">
    <property type="entry name" value="Ig_sub2"/>
</dbReference>
<protein>
    <recommendedName>
        <fullName evidence="1">B-cell receptor CD22</fullName>
    </recommendedName>
    <alternativeName>
        <fullName evidence="2">Sialic acid-binding Ig-like lectin 2</fullName>
    </alternativeName>
</protein>
<dbReference type="InterPro" id="IPR013783">
    <property type="entry name" value="Ig-like_fold"/>
</dbReference>
<dbReference type="PROSITE" id="PS50835">
    <property type="entry name" value="IG_LIKE"/>
    <property type="match status" value="2"/>
</dbReference>
<feature type="chain" id="PRO_5040333808" description="B-cell receptor CD22" evidence="7">
    <location>
        <begin position="23"/>
        <end position="391"/>
    </location>
</feature>
<evidence type="ECO:0000256" key="5">
    <source>
        <dbReference type="SAM" id="MobiDB-lite"/>
    </source>
</evidence>
<evidence type="ECO:0000256" key="3">
    <source>
        <dbReference type="ARBA" id="ARBA00045430"/>
    </source>
</evidence>
<proteinExistence type="predicted"/>
<feature type="transmembrane region" description="Helical" evidence="6">
    <location>
        <begin position="311"/>
        <end position="334"/>
    </location>
</feature>
<feature type="domain" description="Ig-like" evidence="8">
    <location>
        <begin position="220"/>
        <end position="300"/>
    </location>
</feature>
<dbReference type="OrthoDB" id="9448246at2759"/>
<comment type="function">
    <text evidence="3">Most highly expressed siglec (sialic acid-binding immunoglobulin-like lectin) on B-cells that plays a role in various aspects of B-cell biology including differentiation, antigen presentation, and trafficking to bone marrow. Binds to alpha 2,6-linked sialic acid residues of surface molecules such as CD22 itself, CD45 and IgM in a cis configuration. Can also bind to ligands on other cells as an adhesion molecule in a trans configuration. Acts as an inhibitory coreceptor on the surface of B-cells and inhibits B-cell receptor induced signaling, characterized by inhibition of the calcium mobilization and cellular activation. Mechanistically, the immunoreceptor tyrosine-based inhibitory motif domain is phosphorylated by the Src kinase LYN, which in turn leads to the recruitment of the protein tyrosine phosphatase 1/PTPN6, leading to the negative regulation of BCR signaling. If this negative signaling from is of sufficient strength, apoptosis of the B-cell can be induced.</text>
</comment>
<dbReference type="InterPro" id="IPR003599">
    <property type="entry name" value="Ig_sub"/>
</dbReference>
<reference evidence="9" key="1">
    <citation type="journal article" date="2023" name="Science">
        <title>Genome structures resolve the early diversification of teleost fishes.</title>
        <authorList>
            <person name="Parey E."/>
            <person name="Louis A."/>
            <person name="Montfort J."/>
            <person name="Bouchez O."/>
            <person name="Roques C."/>
            <person name="Iampietro C."/>
            <person name="Lluch J."/>
            <person name="Castinel A."/>
            <person name="Donnadieu C."/>
            <person name="Desvignes T."/>
            <person name="Floi Bucao C."/>
            <person name="Jouanno E."/>
            <person name="Wen M."/>
            <person name="Mejri S."/>
            <person name="Dirks R."/>
            <person name="Jansen H."/>
            <person name="Henkel C."/>
            <person name="Chen W.J."/>
            <person name="Zahm M."/>
            <person name="Cabau C."/>
            <person name="Klopp C."/>
            <person name="Thompson A.W."/>
            <person name="Robinson-Rechavi M."/>
            <person name="Braasch I."/>
            <person name="Lecointre G."/>
            <person name="Bobe J."/>
            <person name="Postlethwait J.H."/>
            <person name="Berthelot C."/>
            <person name="Roest Crollius H."/>
            <person name="Guiguen Y."/>
        </authorList>
    </citation>
    <scope>NUCLEOTIDE SEQUENCE</scope>
    <source>
        <strain evidence="9">Concon-B</strain>
    </source>
</reference>
<comment type="subunit">
    <text evidence="4">Predominantly monomer of isoform CD22-beta. Also found as heterodimer of isoform CD22-beta and a shorter isoform. Interacts with PTPN6/SHP-1, LYN, SYK, PIK3R1/PIK3R2 and PLCG1 upon phosphorylation. Interacts with GRB2, INPP5D and SHC1 upon phosphorylation. May form a complex with INPP5D/SHIP, GRB2 and SHC1.</text>
</comment>
<feature type="region of interest" description="Disordered" evidence="5">
    <location>
        <begin position="365"/>
        <end position="391"/>
    </location>
</feature>